<feature type="region of interest" description="Disordered" evidence="1">
    <location>
        <begin position="127"/>
        <end position="300"/>
    </location>
</feature>
<dbReference type="AlphaFoldDB" id="A0A3N4HZ86"/>
<protein>
    <recommendedName>
        <fullName evidence="5">LysM domain-containing protein</fullName>
    </recommendedName>
</protein>
<evidence type="ECO:0000313" key="3">
    <source>
        <dbReference type="EMBL" id="RPA78989.1"/>
    </source>
</evidence>
<evidence type="ECO:0000313" key="4">
    <source>
        <dbReference type="Proteomes" id="UP000275078"/>
    </source>
</evidence>
<keyword evidence="4" id="KW-1185">Reference proteome</keyword>
<gene>
    <name evidence="3" type="ORF">BJ508DRAFT_328708</name>
</gene>
<name>A0A3N4HZ86_ASCIM</name>
<feature type="compositionally biased region" description="Acidic residues" evidence="1">
    <location>
        <begin position="289"/>
        <end position="300"/>
    </location>
</feature>
<feature type="chain" id="PRO_5017967500" description="LysM domain-containing protein" evidence="2">
    <location>
        <begin position="21"/>
        <end position="300"/>
    </location>
</feature>
<feature type="compositionally biased region" description="Basic and acidic residues" evidence="1">
    <location>
        <begin position="202"/>
        <end position="212"/>
    </location>
</feature>
<sequence length="300" mass="33236">MHLPNLIISFFLLTVVLARALQPRGNILSLSKPPRRAYVCLTQHAVLPENIGQSCWQYFLYWSKNGTTVDPLQKDWVKEASKFTKNCKSLQQGDTVCSRGVLRFVGDADKTLKMAGDWDFELAEKEEVEKMDDTARPNAPDDPPKEEKKEEPPKEGEKKEEPPKPEGENKVEPPKEGDKKEEPPKEGDKPQEPPKEGGTTEEPPKEDGEKEAPPSPDVVAKEAGQSTGAGEEGSGPEPPKPEEAKSDDQKPAEDPKPEEQKQDDPESGMPKLPEPPKPEHSDVTVAGSDELEDDDEECEE</sequence>
<proteinExistence type="predicted"/>
<keyword evidence="2" id="KW-0732">Signal</keyword>
<feature type="compositionally biased region" description="Basic and acidic residues" evidence="1">
    <location>
        <begin position="239"/>
        <end position="264"/>
    </location>
</feature>
<feature type="signal peptide" evidence="2">
    <location>
        <begin position="1"/>
        <end position="20"/>
    </location>
</feature>
<evidence type="ECO:0000256" key="2">
    <source>
        <dbReference type="SAM" id="SignalP"/>
    </source>
</evidence>
<dbReference type="Proteomes" id="UP000275078">
    <property type="component" value="Unassembled WGS sequence"/>
</dbReference>
<evidence type="ECO:0008006" key="5">
    <source>
        <dbReference type="Google" id="ProtNLM"/>
    </source>
</evidence>
<organism evidence="3 4">
    <name type="scientific">Ascobolus immersus RN42</name>
    <dbReference type="NCBI Taxonomy" id="1160509"/>
    <lineage>
        <taxon>Eukaryota</taxon>
        <taxon>Fungi</taxon>
        <taxon>Dikarya</taxon>
        <taxon>Ascomycota</taxon>
        <taxon>Pezizomycotina</taxon>
        <taxon>Pezizomycetes</taxon>
        <taxon>Pezizales</taxon>
        <taxon>Ascobolaceae</taxon>
        <taxon>Ascobolus</taxon>
    </lineage>
</organism>
<dbReference type="EMBL" id="ML119704">
    <property type="protein sequence ID" value="RPA78989.1"/>
    <property type="molecule type" value="Genomic_DNA"/>
</dbReference>
<feature type="compositionally biased region" description="Basic and acidic residues" evidence="1">
    <location>
        <begin position="142"/>
        <end position="195"/>
    </location>
</feature>
<reference evidence="3 4" key="1">
    <citation type="journal article" date="2018" name="Nat. Ecol. Evol.">
        <title>Pezizomycetes genomes reveal the molecular basis of ectomycorrhizal truffle lifestyle.</title>
        <authorList>
            <person name="Murat C."/>
            <person name="Payen T."/>
            <person name="Noel B."/>
            <person name="Kuo A."/>
            <person name="Morin E."/>
            <person name="Chen J."/>
            <person name="Kohler A."/>
            <person name="Krizsan K."/>
            <person name="Balestrini R."/>
            <person name="Da Silva C."/>
            <person name="Montanini B."/>
            <person name="Hainaut M."/>
            <person name="Levati E."/>
            <person name="Barry K.W."/>
            <person name="Belfiori B."/>
            <person name="Cichocki N."/>
            <person name="Clum A."/>
            <person name="Dockter R.B."/>
            <person name="Fauchery L."/>
            <person name="Guy J."/>
            <person name="Iotti M."/>
            <person name="Le Tacon F."/>
            <person name="Lindquist E.A."/>
            <person name="Lipzen A."/>
            <person name="Malagnac F."/>
            <person name="Mello A."/>
            <person name="Molinier V."/>
            <person name="Miyauchi S."/>
            <person name="Poulain J."/>
            <person name="Riccioni C."/>
            <person name="Rubini A."/>
            <person name="Sitrit Y."/>
            <person name="Splivallo R."/>
            <person name="Traeger S."/>
            <person name="Wang M."/>
            <person name="Zifcakova L."/>
            <person name="Wipf D."/>
            <person name="Zambonelli A."/>
            <person name="Paolocci F."/>
            <person name="Nowrousian M."/>
            <person name="Ottonello S."/>
            <person name="Baldrian P."/>
            <person name="Spatafora J.W."/>
            <person name="Henrissat B."/>
            <person name="Nagy L.G."/>
            <person name="Aury J.M."/>
            <person name="Wincker P."/>
            <person name="Grigoriev I.V."/>
            <person name="Bonfante P."/>
            <person name="Martin F.M."/>
        </authorList>
    </citation>
    <scope>NUCLEOTIDE SEQUENCE [LARGE SCALE GENOMIC DNA]</scope>
    <source>
        <strain evidence="3 4">RN42</strain>
    </source>
</reference>
<evidence type="ECO:0000256" key="1">
    <source>
        <dbReference type="SAM" id="MobiDB-lite"/>
    </source>
</evidence>
<accession>A0A3N4HZ86</accession>